<evidence type="ECO:0000256" key="9">
    <source>
        <dbReference type="RuleBase" id="RU369007"/>
    </source>
</evidence>
<keyword evidence="6 9" id="KW-1133">Transmembrane helix</keyword>
<dbReference type="Pfam" id="PF01769">
    <property type="entry name" value="MgtE"/>
    <property type="match status" value="2"/>
</dbReference>
<keyword evidence="8 9" id="KW-0472">Membrane</keyword>
<evidence type="ECO:0000256" key="6">
    <source>
        <dbReference type="ARBA" id="ARBA00022989"/>
    </source>
</evidence>
<dbReference type="GO" id="GO:0008324">
    <property type="term" value="F:monoatomic cation transmembrane transporter activity"/>
    <property type="evidence" value="ECO:0007669"/>
    <property type="project" value="UniProtKB-UniRule"/>
</dbReference>
<evidence type="ECO:0000256" key="2">
    <source>
        <dbReference type="ARBA" id="ARBA00009749"/>
    </source>
</evidence>
<evidence type="ECO:0000313" key="11">
    <source>
        <dbReference type="Ensembl" id="ENSSFAP00005020294.1"/>
    </source>
</evidence>
<evidence type="ECO:0000313" key="12">
    <source>
        <dbReference type="Proteomes" id="UP000472267"/>
    </source>
</evidence>
<reference evidence="11" key="3">
    <citation type="submission" date="2025-09" db="UniProtKB">
        <authorList>
            <consortium name="Ensembl"/>
        </authorList>
    </citation>
    <scope>IDENTIFICATION</scope>
</reference>
<feature type="domain" description="SLC41A/MgtE integral membrane" evidence="10">
    <location>
        <begin position="336"/>
        <end position="472"/>
    </location>
</feature>
<evidence type="ECO:0000256" key="3">
    <source>
        <dbReference type="ARBA" id="ARBA00022448"/>
    </source>
</evidence>
<keyword evidence="3 9" id="KW-0813">Transport</keyword>
<dbReference type="AlphaFoldDB" id="A0A672H2D0"/>
<evidence type="ECO:0000256" key="8">
    <source>
        <dbReference type="ARBA" id="ARBA00023136"/>
    </source>
</evidence>
<dbReference type="GO" id="GO:0030001">
    <property type="term" value="P:metal ion transport"/>
    <property type="evidence" value="ECO:0007669"/>
    <property type="project" value="UniProtKB-UniRule"/>
</dbReference>
<comment type="function">
    <text evidence="9">Acts as a magnesium transporter.</text>
</comment>
<dbReference type="FunFam" id="1.10.357.20:FF:000002">
    <property type="entry name" value="Solute carrier family 41, member 2"/>
    <property type="match status" value="1"/>
</dbReference>
<keyword evidence="12" id="KW-1185">Reference proteome</keyword>
<evidence type="ECO:0000256" key="4">
    <source>
        <dbReference type="ARBA" id="ARBA00022692"/>
    </source>
</evidence>
<feature type="transmembrane region" description="Helical" evidence="9">
    <location>
        <begin position="306"/>
        <end position="324"/>
    </location>
</feature>
<protein>
    <recommendedName>
        <fullName evidence="9">Solute carrier family 41 member</fullName>
    </recommendedName>
</protein>
<dbReference type="InterPro" id="IPR006667">
    <property type="entry name" value="SLC41_membr_dom"/>
</dbReference>
<feature type="transmembrane region" description="Helical" evidence="9">
    <location>
        <begin position="95"/>
        <end position="119"/>
    </location>
</feature>
<feature type="domain" description="SLC41A/MgtE integral membrane" evidence="10">
    <location>
        <begin position="191"/>
        <end position="252"/>
    </location>
</feature>
<feature type="transmembrane region" description="Helical" evidence="9">
    <location>
        <begin position="232"/>
        <end position="255"/>
    </location>
</feature>
<keyword evidence="4 9" id="KW-0812">Transmembrane</keyword>
<dbReference type="OMA" id="WAYVAYK"/>
<keyword evidence="5 9" id="KW-0460">Magnesium</keyword>
<reference evidence="11" key="1">
    <citation type="submission" date="2019-06" db="EMBL/GenBank/DDBJ databases">
        <authorList>
            <consortium name="Wellcome Sanger Institute Data Sharing"/>
        </authorList>
    </citation>
    <scope>NUCLEOTIDE SEQUENCE [LARGE SCALE GENOMIC DNA]</scope>
</reference>
<dbReference type="GO" id="GO:0005886">
    <property type="term" value="C:plasma membrane"/>
    <property type="evidence" value="ECO:0007669"/>
    <property type="project" value="TreeGrafter"/>
</dbReference>
<dbReference type="InterPro" id="IPR036739">
    <property type="entry name" value="SLC41_membr_dom_sf"/>
</dbReference>
<feature type="transmembrane region" description="Helical" evidence="9">
    <location>
        <begin position="425"/>
        <end position="451"/>
    </location>
</feature>
<evidence type="ECO:0000256" key="5">
    <source>
        <dbReference type="ARBA" id="ARBA00022842"/>
    </source>
</evidence>
<dbReference type="Proteomes" id="UP000472267">
    <property type="component" value="Chromosome 5"/>
</dbReference>
<feature type="transmembrane region" description="Helical" evidence="9">
    <location>
        <begin position="331"/>
        <end position="351"/>
    </location>
</feature>
<dbReference type="Gene3D" id="1.10.357.20">
    <property type="entry name" value="SLC41 divalent cation transporters, integral membrane domain"/>
    <property type="match status" value="2"/>
</dbReference>
<dbReference type="PANTHER" id="PTHR16228:SF22">
    <property type="entry name" value="SOLUTE CARRIER FAMILY 41 MEMBER 3"/>
    <property type="match status" value="1"/>
</dbReference>
<comment type="subcellular location">
    <subcellularLocation>
        <location evidence="1 9">Membrane</location>
        <topology evidence="1 9">Multi-pass membrane protein</topology>
    </subcellularLocation>
</comment>
<accession>A0A672H2D0</accession>
<proteinExistence type="inferred from homology"/>
<comment type="similarity">
    <text evidence="2 9">Belongs to the SLC41A transporter family.</text>
</comment>
<keyword evidence="7 9" id="KW-0406">Ion transport</keyword>
<dbReference type="PANTHER" id="PTHR16228">
    <property type="entry name" value="DIVALENT CATION TRANSPORTER SOLUTE CARRIER FAMILY 41"/>
    <property type="match status" value="1"/>
</dbReference>
<feature type="transmembrane region" description="Helical" evidence="9">
    <location>
        <begin position="267"/>
        <end position="286"/>
    </location>
</feature>
<organism evidence="11 12">
    <name type="scientific">Salarias fasciatus</name>
    <name type="common">Jewelled blenny</name>
    <name type="synonym">Blennius fasciatus</name>
    <dbReference type="NCBI Taxonomy" id="181472"/>
    <lineage>
        <taxon>Eukaryota</taxon>
        <taxon>Metazoa</taxon>
        <taxon>Chordata</taxon>
        <taxon>Craniata</taxon>
        <taxon>Vertebrata</taxon>
        <taxon>Euteleostomi</taxon>
        <taxon>Actinopterygii</taxon>
        <taxon>Neopterygii</taxon>
        <taxon>Teleostei</taxon>
        <taxon>Neoteleostei</taxon>
        <taxon>Acanthomorphata</taxon>
        <taxon>Ovalentaria</taxon>
        <taxon>Blenniimorphae</taxon>
        <taxon>Blenniiformes</taxon>
        <taxon>Blennioidei</taxon>
        <taxon>Blenniidae</taxon>
        <taxon>Salariinae</taxon>
        <taxon>Salarias</taxon>
    </lineage>
</organism>
<dbReference type="SUPFAM" id="SSF161093">
    <property type="entry name" value="MgtE membrane domain-like"/>
    <property type="match status" value="2"/>
</dbReference>
<dbReference type="GO" id="GO:0022890">
    <property type="term" value="F:inorganic cation transmembrane transporter activity"/>
    <property type="evidence" value="ECO:0007669"/>
    <property type="project" value="UniProtKB-UniRule"/>
</dbReference>
<feature type="transmembrane region" description="Helical" evidence="9">
    <location>
        <begin position="193"/>
        <end position="220"/>
    </location>
</feature>
<evidence type="ECO:0000256" key="1">
    <source>
        <dbReference type="ARBA" id="ARBA00004141"/>
    </source>
</evidence>
<dbReference type="Ensembl" id="ENSSFAT00005021091.1">
    <property type="protein sequence ID" value="ENSSFAP00005020294.1"/>
    <property type="gene ID" value="ENSSFAG00005010561.1"/>
</dbReference>
<name>A0A672H2D0_SALFA</name>
<reference evidence="11" key="2">
    <citation type="submission" date="2025-08" db="UniProtKB">
        <authorList>
            <consortium name="Ensembl"/>
        </authorList>
    </citation>
    <scope>IDENTIFICATION</scope>
</reference>
<dbReference type="InterPro" id="IPR045349">
    <property type="entry name" value="SLC41A1-3"/>
</dbReference>
<evidence type="ECO:0000259" key="10">
    <source>
        <dbReference type="Pfam" id="PF01769"/>
    </source>
</evidence>
<sequence length="526" mass="57569">MHIKSCCTADRYLCSQNKCLCFSAQVSYYICAHTIRINNLIKQQYYLGKEEHFTHQNPDYLKTKYILLSFLKRSSTALSYRLSVRFSSIKPGLKVQLSCGISGLSFISLQVFFFFFFFGIIEVGDQQLRCIRWQVFREISQVFVLVPALVGLKGNLEMTLASRLLTAVSSHPNTDRTVTLHAYCRQQMDLGQVAALFTSSVTTAFIASLILGGVMVAVIMESRRLGVNPDNVATPIAASLGDLITLSLLAGVSSFSPLDVRCRPSNLLFLPAVVCGLFLLLIPVWVAVASLFPSIRQVLKSGWRPVILAMSISSVGGLILGTALSQLHFGAMAILTPIINGVGGNLVAIQASRMSTYLHFWSVPGALPATMSDPCPGPCSTFCSSNVNSRSARVLLGLVVPGHLLFLYAVQLLQGGHVSLTPPFVLCYLCAAQLQVLVLLYASGLMVPWLWRRGLDPDNFSIPYLTALGDLLQTHPDLLLFCLSTLNVLFSLCKRLNPPQSAAGLTGRQIRRDKESGVCALILRIR</sequence>
<comment type="caution">
    <text evidence="9">Lacks conserved residue(s) required for the propagation of feature annotation.</text>
</comment>
<evidence type="ECO:0000256" key="7">
    <source>
        <dbReference type="ARBA" id="ARBA00023065"/>
    </source>
</evidence>
<feature type="transmembrane region" description="Helical" evidence="9">
    <location>
        <begin position="394"/>
        <end position="413"/>
    </location>
</feature>
<dbReference type="InParanoid" id="A0A672H2D0"/>